<dbReference type="Proteomes" id="UP000637359">
    <property type="component" value="Unassembled WGS sequence"/>
</dbReference>
<proteinExistence type="predicted"/>
<dbReference type="RefSeq" id="WP_186870098.1">
    <property type="nucleotide sequence ID" value="NZ_JACOOL010000007.1"/>
</dbReference>
<name>A0A923L6G8_9BACI</name>
<comment type="caution">
    <text evidence="1">The sequence shown here is derived from an EMBL/GenBank/DDBJ whole genome shotgun (WGS) entry which is preliminary data.</text>
</comment>
<keyword evidence="2" id="KW-1185">Reference proteome</keyword>
<evidence type="ECO:0000313" key="1">
    <source>
        <dbReference type="EMBL" id="MBC5637392.1"/>
    </source>
</evidence>
<evidence type="ECO:0008006" key="3">
    <source>
        <dbReference type="Google" id="ProtNLM"/>
    </source>
</evidence>
<reference evidence="1" key="1">
    <citation type="submission" date="2020-08" db="EMBL/GenBank/DDBJ databases">
        <title>Genome public.</title>
        <authorList>
            <person name="Liu C."/>
            <person name="Sun Q."/>
        </authorList>
    </citation>
    <scope>NUCLEOTIDE SEQUENCE</scope>
    <source>
        <strain evidence="1">BX22</strain>
    </source>
</reference>
<dbReference type="EMBL" id="JACOOL010000007">
    <property type="protein sequence ID" value="MBC5637392.1"/>
    <property type="molecule type" value="Genomic_DNA"/>
</dbReference>
<accession>A0A923L6G8</accession>
<organism evidence="1 2">
    <name type="scientific">Ornithinibacillus hominis</name>
    <dbReference type="NCBI Taxonomy" id="2763055"/>
    <lineage>
        <taxon>Bacteria</taxon>
        <taxon>Bacillati</taxon>
        <taxon>Bacillota</taxon>
        <taxon>Bacilli</taxon>
        <taxon>Bacillales</taxon>
        <taxon>Bacillaceae</taxon>
        <taxon>Ornithinibacillus</taxon>
    </lineage>
</organism>
<protein>
    <recommendedName>
        <fullName evidence="3">YjzC family protein</fullName>
    </recommendedName>
</protein>
<gene>
    <name evidence="1" type="ORF">H8S33_11305</name>
</gene>
<dbReference type="AlphaFoldDB" id="A0A923L6G8"/>
<sequence length="54" mass="6224">MDKDLREYRTGQGVPLSGSYMCQSGAMAKLSKDETFPQCPVSKEDTYWKHHQEK</sequence>
<evidence type="ECO:0000313" key="2">
    <source>
        <dbReference type="Proteomes" id="UP000637359"/>
    </source>
</evidence>